<evidence type="ECO:0000256" key="3">
    <source>
        <dbReference type="ARBA" id="ARBA00022679"/>
    </source>
</evidence>
<keyword evidence="11" id="KW-1185">Reference proteome</keyword>
<dbReference type="STRING" id="61647.LG71_09170"/>
<feature type="transmembrane region" description="Helical" evidence="7">
    <location>
        <begin position="14"/>
        <end position="40"/>
    </location>
</feature>
<dbReference type="PATRIC" id="fig|61647.13.peg.3724"/>
<comment type="catalytic activity">
    <reaction evidence="7">
        <text>L-cysteinyl-[prolipoprotein] + a 1,2-diacyl-sn-glycero-3-phospho-(1'-sn-glycerol) = an S-1,2-diacyl-sn-glyceryl-L-cysteinyl-[prolipoprotein] + sn-glycerol 1-phosphate + H(+)</text>
        <dbReference type="Rhea" id="RHEA:56712"/>
        <dbReference type="Rhea" id="RHEA-COMP:14679"/>
        <dbReference type="Rhea" id="RHEA-COMP:14680"/>
        <dbReference type="ChEBI" id="CHEBI:15378"/>
        <dbReference type="ChEBI" id="CHEBI:29950"/>
        <dbReference type="ChEBI" id="CHEBI:57685"/>
        <dbReference type="ChEBI" id="CHEBI:64716"/>
        <dbReference type="ChEBI" id="CHEBI:140658"/>
        <dbReference type="EC" id="2.5.1.145"/>
    </reaction>
</comment>
<dbReference type="Proteomes" id="UP000036196">
    <property type="component" value="Unassembled WGS sequence"/>
</dbReference>
<comment type="similarity">
    <text evidence="1 7">Belongs to the Lgt family.</text>
</comment>
<dbReference type="GO" id="GO:0005886">
    <property type="term" value="C:plasma membrane"/>
    <property type="evidence" value="ECO:0007669"/>
    <property type="project" value="UniProtKB-SubCell"/>
</dbReference>
<dbReference type="PANTHER" id="PTHR30589">
    <property type="entry name" value="PROLIPOPROTEIN DIACYLGLYCERYL TRANSFERASE"/>
    <property type="match status" value="1"/>
</dbReference>
<evidence type="ECO:0000256" key="5">
    <source>
        <dbReference type="ARBA" id="ARBA00022989"/>
    </source>
</evidence>
<dbReference type="Pfam" id="PF01790">
    <property type="entry name" value="LGT"/>
    <property type="match status" value="1"/>
</dbReference>
<dbReference type="InterPro" id="IPR001640">
    <property type="entry name" value="Lgt"/>
</dbReference>
<evidence type="ECO:0000313" key="8">
    <source>
        <dbReference type="EMBL" id="EML1471723.1"/>
    </source>
</evidence>
<dbReference type="PROSITE" id="PS01311">
    <property type="entry name" value="LGT"/>
    <property type="match status" value="1"/>
</dbReference>
<feature type="transmembrane region" description="Helical" evidence="7">
    <location>
        <begin position="262"/>
        <end position="282"/>
    </location>
</feature>
<reference evidence="9 11" key="1">
    <citation type="submission" date="2015-05" db="EMBL/GenBank/DDBJ databases">
        <title>Genome sequences of Pluralibacter gergoviae.</title>
        <authorList>
            <person name="Greninger A.L."/>
            <person name="Miller S."/>
        </authorList>
    </citation>
    <scope>NUCLEOTIDE SEQUENCE [LARGE SCALE GENOMIC DNA]</scope>
    <source>
        <strain evidence="9 11">JS81F13</strain>
    </source>
</reference>
<keyword evidence="3 7" id="KW-0808">Transferase</keyword>
<evidence type="ECO:0000256" key="7">
    <source>
        <dbReference type="HAMAP-Rule" id="MF_01147"/>
    </source>
</evidence>
<comment type="function">
    <text evidence="7">Catalyzes the transfer of the diacylglyceryl group from phosphatidylglycerol to the sulfhydryl group of the N-terminal cysteine of a prolipoprotein, the first step in the formation of mature lipoproteins.</text>
</comment>
<dbReference type="OrthoDB" id="871140at2"/>
<keyword evidence="5 7" id="KW-1133">Transmembrane helix</keyword>
<dbReference type="EMBL" id="ABLOKC030000011">
    <property type="protein sequence ID" value="EML1471723.1"/>
    <property type="molecule type" value="Genomic_DNA"/>
</dbReference>
<comment type="caution">
    <text evidence="9">The sequence shown here is derived from an EMBL/GenBank/DDBJ whole genome shotgun (WGS) entry which is preliminary data.</text>
</comment>
<dbReference type="HAMAP" id="MF_01147">
    <property type="entry name" value="Lgt"/>
    <property type="match status" value="1"/>
</dbReference>
<dbReference type="EMBL" id="LDZF01000004">
    <property type="protein sequence ID" value="KMK15283.1"/>
    <property type="molecule type" value="Genomic_DNA"/>
</dbReference>
<dbReference type="eggNOG" id="COG0682">
    <property type="taxonomic scope" value="Bacteria"/>
</dbReference>
<proteinExistence type="inferred from homology"/>
<dbReference type="GO" id="GO:0008961">
    <property type="term" value="F:phosphatidylglycerol-prolipoprotein diacylglyceryl transferase activity"/>
    <property type="evidence" value="ECO:0007669"/>
    <property type="project" value="UniProtKB-UniRule"/>
</dbReference>
<evidence type="ECO:0000313" key="11">
    <source>
        <dbReference type="Proteomes" id="UP000036196"/>
    </source>
</evidence>
<dbReference type="KEGG" id="pge:LG71_09170"/>
<dbReference type="UniPathway" id="UPA00664"/>
<feature type="transmembrane region" description="Helical" evidence="7">
    <location>
        <begin position="200"/>
        <end position="218"/>
    </location>
</feature>
<sequence length="291" mass="33093">MNSGYLHFPEFDPVIFSIGPVALHWYGLMYLVGFVFAMWLATRRANRPGSGWTKNEVENLLYAGFLGVFLGGRIGYVLFYNLPLFLQDPLYLFRVWDGGMSFHGGLIGVIVVMIVFAKRTKRTFFQVSDFIAPLIPFGLGCGRLGNFINGELWGRVDPNFRFSMLFPGSRAEDLALLPTHPEWQSLFDKYGVLPRHASQLYELALEGVVLFIILNLFIRKPRPTGSVSGLFLIGYGLFRIIVEFFRQPDAQFTGAWVQYISMGQILSIPMVLAGIIMMVWAYRRHPQQQVS</sequence>
<organism evidence="9 11">
    <name type="scientific">Pluralibacter gergoviae</name>
    <name type="common">Enterobacter gergoviae</name>
    <dbReference type="NCBI Taxonomy" id="61647"/>
    <lineage>
        <taxon>Bacteria</taxon>
        <taxon>Pseudomonadati</taxon>
        <taxon>Pseudomonadota</taxon>
        <taxon>Gammaproteobacteria</taxon>
        <taxon>Enterobacterales</taxon>
        <taxon>Enterobacteriaceae</taxon>
        <taxon>Pluralibacter</taxon>
    </lineage>
</organism>
<dbReference type="GO" id="GO:0042158">
    <property type="term" value="P:lipoprotein biosynthetic process"/>
    <property type="evidence" value="ECO:0007669"/>
    <property type="project" value="UniProtKB-UniRule"/>
</dbReference>
<feature type="transmembrane region" description="Helical" evidence="7">
    <location>
        <begin position="100"/>
        <end position="118"/>
    </location>
</feature>
<dbReference type="RefSeq" id="WP_043082194.1">
    <property type="nucleotide sequence ID" value="NZ_CACVCI010000001.1"/>
</dbReference>
<dbReference type="GeneID" id="61386563"/>
<dbReference type="EMBL" id="JAVDNV010000021">
    <property type="protein sequence ID" value="MDQ2311899.1"/>
    <property type="molecule type" value="Genomic_DNA"/>
</dbReference>
<evidence type="ECO:0000256" key="1">
    <source>
        <dbReference type="ARBA" id="ARBA00007150"/>
    </source>
</evidence>
<feature type="transmembrane region" description="Helical" evidence="7">
    <location>
        <begin position="60"/>
        <end position="80"/>
    </location>
</feature>
<evidence type="ECO:0000313" key="9">
    <source>
        <dbReference type="EMBL" id="KMK15283.1"/>
    </source>
</evidence>
<dbReference type="EC" id="2.5.1.145" evidence="7"/>
<feature type="binding site" evidence="7">
    <location>
        <position position="143"/>
    </location>
    <ligand>
        <name>a 1,2-diacyl-sn-glycero-3-phospho-(1'-sn-glycerol)</name>
        <dbReference type="ChEBI" id="CHEBI:64716"/>
    </ligand>
</feature>
<dbReference type="NCBIfam" id="TIGR00544">
    <property type="entry name" value="lgt"/>
    <property type="match status" value="1"/>
</dbReference>
<gene>
    <name evidence="7 8" type="primary">lgt</name>
    <name evidence="9" type="ORF">ABW06_04705</name>
    <name evidence="8" type="ORF">QEG54_002458</name>
    <name evidence="10" type="ORF">RBJ30_22800</name>
</gene>
<evidence type="ECO:0000256" key="2">
    <source>
        <dbReference type="ARBA" id="ARBA00022475"/>
    </source>
</evidence>
<dbReference type="AlphaFoldDB" id="A0A089PMH9"/>
<reference evidence="8" key="3">
    <citation type="submission" date="2024-02" db="EMBL/GenBank/DDBJ databases">
        <authorList>
            <consortium name="Clinical and Environmental Microbiology Branch: Whole genome sequencing antimicrobial resistance pathogens in the healthcare setting"/>
        </authorList>
    </citation>
    <scope>NUCLEOTIDE SEQUENCE</scope>
    <source>
        <strain evidence="8">2021DK-00143</strain>
    </source>
</reference>
<evidence type="ECO:0000313" key="10">
    <source>
        <dbReference type="EMBL" id="MDQ2311899.1"/>
    </source>
</evidence>
<reference evidence="10" key="2">
    <citation type="submission" date="2023-08" db="EMBL/GenBank/DDBJ databases">
        <title>WGS of pathogenic bacterial species, Los Angeles County Public Health Laboratories.</title>
        <authorList>
            <person name="Garrigues J.M."/>
            <person name="Green N.M."/>
        </authorList>
    </citation>
    <scope>NUCLEOTIDE SEQUENCE</scope>
    <source>
        <strain evidence="10">LACPHL-BACT-2023-00068</strain>
    </source>
</reference>
<comment type="pathway">
    <text evidence="7">Protein modification; lipoprotein biosynthesis (diacylglyceryl transfer).</text>
</comment>
<name>A0A089PMH9_PLUGE</name>
<keyword evidence="4 7" id="KW-0812">Transmembrane</keyword>
<evidence type="ECO:0000256" key="6">
    <source>
        <dbReference type="ARBA" id="ARBA00023136"/>
    </source>
</evidence>
<accession>A0A089PMH9</accession>
<feature type="transmembrane region" description="Helical" evidence="7">
    <location>
        <begin position="225"/>
        <end position="242"/>
    </location>
</feature>
<protein>
    <recommendedName>
        <fullName evidence="7">Phosphatidylglycerol--prolipoprotein diacylglyceryl transferase</fullName>
        <ecNumber evidence="7">2.5.1.145</ecNumber>
    </recommendedName>
</protein>
<dbReference type="Proteomes" id="UP001236270">
    <property type="component" value="Unassembled WGS sequence"/>
</dbReference>
<dbReference type="PANTHER" id="PTHR30589:SF0">
    <property type="entry name" value="PHOSPHATIDYLGLYCEROL--PROLIPOPROTEIN DIACYLGLYCERYL TRANSFERASE"/>
    <property type="match status" value="1"/>
</dbReference>
<feature type="transmembrane region" description="Helical" evidence="7">
    <location>
        <begin position="130"/>
        <end position="148"/>
    </location>
</feature>
<keyword evidence="6 7" id="KW-0472">Membrane</keyword>
<comment type="subcellular location">
    <subcellularLocation>
        <location evidence="7">Cell membrane</location>
        <topology evidence="7">Multi-pass membrane protein</topology>
    </subcellularLocation>
</comment>
<keyword evidence="2 7" id="KW-1003">Cell membrane</keyword>
<evidence type="ECO:0000256" key="4">
    <source>
        <dbReference type="ARBA" id="ARBA00022692"/>
    </source>
</evidence>